<sequence length="232" mass="26955">MERYHDLVPVYRYRFIPVHSDSGPVPVRSRTELSLHPGSSDQVHLGTDQQPGQIRPVSIRYWFVPVRWSHFGPNMESHLMVRNQRKIACPNTDFISRFHIAIWYCMYYTHKNKGRKYRSIVQVRNYIFQGFDKLKMEVDEQTNEVREGVCNKETKSNNFEKREVKKFLGEARNNLMNRDFKHKNRVQHIVGGLVGNDDRASNGTNGGRNEGGRGSGDYNLVLLVENICALTV</sequence>
<name>A0A9J6A7R9_SOLCO</name>
<evidence type="ECO:0000313" key="1">
    <source>
        <dbReference type="EMBL" id="KAG5620292.1"/>
    </source>
</evidence>
<reference evidence="1 2" key="1">
    <citation type="submission" date="2020-09" db="EMBL/GenBank/DDBJ databases">
        <title>De no assembly of potato wild relative species, Solanum commersonii.</title>
        <authorList>
            <person name="Cho K."/>
        </authorList>
    </citation>
    <scope>NUCLEOTIDE SEQUENCE [LARGE SCALE GENOMIC DNA]</scope>
    <source>
        <strain evidence="1">LZ3.2</strain>
        <tissue evidence="1">Leaf</tissue>
    </source>
</reference>
<proteinExistence type="predicted"/>
<dbReference type="EMBL" id="JACXVP010000002">
    <property type="protein sequence ID" value="KAG5620292.1"/>
    <property type="molecule type" value="Genomic_DNA"/>
</dbReference>
<accession>A0A9J6A7R9</accession>
<dbReference type="AlphaFoldDB" id="A0A9J6A7R9"/>
<organism evidence="1 2">
    <name type="scientific">Solanum commersonii</name>
    <name type="common">Commerson's wild potato</name>
    <name type="synonym">Commerson's nightshade</name>
    <dbReference type="NCBI Taxonomy" id="4109"/>
    <lineage>
        <taxon>Eukaryota</taxon>
        <taxon>Viridiplantae</taxon>
        <taxon>Streptophyta</taxon>
        <taxon>Embryophyta</taxon>
        <taxon>Tracheophyta</taxon>
        <taxon>Spermatophyta</taxon>
        <taxon>Magnoliopsida</taxon>
        <taxon>eudicotyledons</taxon>
        <taxon>Gunneridae</taxon>
        <taxon>Pentapetalae</taxon>
        <taxon>asterids</taxon>
        <taxon>lamiids</taxon>
        <taxon>Solanales</taxon>
        <taxon>Solanaceae</taxon>
        <taxon>Solanoideae</taxon>
        <taxon>Solaneae</taxon>
        <taxon>Solanum</taxon>
    </lineage>
</organism>
<protein>
    <submittedName>
        <fullName evidence="1">Uncharacterized protein</fullName>
    </submittedName>
</protein>
<evidence type="ECO:0000313" key="2">
    <source>
        <dbReference type="Proteomes" id="UP000824120"/>
    </source>
</evidence>
<comment type="caution">
    <text evidence="1">The sequence shown here is derived from an EMBL/GenBank/DDBJ whole genome shotgun (WGS) entry which is preliminary data.</text>
</comment>
<gene>
    <name evidence="1" type="ORF">H5410_005510</name>
</gene>
<dbReference type="Proteomes" id="UP000824120">
    <property type="component" value="Chromosome 2"/>
</dbReference>
<keyword evidence="2" id="KW-1185">Reference proteome</keyword>